<feature type="region of interest" description="Disordered" evidence="1">
    <location>
        <begin position="1"/>
        <end position="20"/>
    </location>
</feature>
<dbReference type="EMBL" id="JBHUCO010000045">
    <property type="protein sequence ID" value="MFD1522334.1"/>
    <property type="molecule type" value="Genomic_DNA"/>
</dbReference>
<feature type="compositionally biased region" description="Polar residues" evidence="1">
    <location>
        <begin position="83"/>
        <end position="97"/>
    </location>
</feature>
<feature type="compositionally biased region" description="Polar residues" evidence="1">
    <location>
        <begin position="1"/>
        <end position="11"/>
    </location>
</feature>
<reference evidence="3" key="1">
    <citation type="journal article" date="2019" name="Int. J. Syst. Evol. Microbiol.">
        <title>The Global Catalogue of Microorganisms (GCM) 10K type strain sequencing project: providing services to taxonomists for standard genome sequencing and annotation.</title>
        <authorList>
            <consortium name="The Broad Institute Genomics Platform"/>
            <consortium name="The Broad Institute Genome Sequencing Center for Infectious Disease"/>
            <person name="Wu L."/>
            <person name="Ma J."/>
        </authorList>
    </citation>
    <scope>NUCLEOTIDE SEQUENCE [LARGE SCALE GENOMIC DNA]</scope>
    <source>
        <strain evidence="3">CCM 7043</strain>
    </source>
</reference>
<dbReference type="Proteomes" id="UP001597114">
    <property type="component" value="Unassembled WGS sequence"/>
</dbReference>
<evidence type="ECO:0000256" key="1">
    <source>
        <dbReference type="SAM" id="MobiDB-lite"/>
    </source>
</evidence>
<dbReference type="RefSeq" id="WP_344723699.1">
    <property type="nucleotide sequence ID" value="NZ_BAAAUS010000023.1"/>
</dbReference>
<name>A0ABW4F4D1_9PSEU</name>
<feature type="region of interest" description="Disordered" evidence="1">
    <location>
        <begin position="77"/>
        <end position="97"/>
    </location>
</feature>
<comment type="caution">
    <text evidence="2">The sequence shown here is derived from an EMBL/GenBank/DDBJ whole genome shotgun (WGS) entry which is preliminary data.</text>
</comment>
<evidence type="ECO:0000313" key="3">
    <source>
        <dbReference type="Proteomes" id="UP001597114"/>
    </source>
</evidence>
<proteinExistence type="predicted"/>
<accession>A0ABW4F4D1</accession>
<gene>
    <name evidence="2" type="ORF">ACFSJD_32885</name>
</gene>
<evidence type="ECO:0000313" key="2">
    <source>
        <dbReference type="EMBL" id="MFD1522334.1"/>
    </source>
</evidence>
<sequence>MNRSSHFSVTAETRRPGHPEMLTELPELIDQMEAAPDLRVAVFAPGLLPGAAAGTRPTVKLVNWTSGDRTGLGIVTKAARPTDTPSAPRTSSRPYQH</sequence>
<keyword evidence="3" id="KW-1185">Reference proteome</keyword>
<organism evidence="2 3">
    <name type="scientific">Pseudonocardia yunnanensis</name>
    <dbReference type="NCBI Taxonomy" id="58107"/>
    <lineage>
        <taxon>Bacteria</taxon>
        <taxon>Bacillati</taxon>
        <taxon>Actinomycetota</taxon>
        <taxon>Actinomycetes</taxon>
        <taxon>Pseudonocardiales</taxon>
        <taxon>Pseudonocardiaceae</taxon>
        <taxon>Pseudonocardia</taxon>
    </lineage>
</organism>
<protein>
    <submittedName>
        <fullName evidence="2">Uncharacterized protein</fullName>
    </submittedName>
</protein>